<comment type="similarity">
    <text evidence="1">Belongs to the low molecular weight phosphotyrosine protein phosphatase family.</text>
</comment>
<dbReference type="SMART" id="SM00226">
    <property type="entry name" value="LMWPc"/>
    <property type="match status" value="1"/>
</dbReference>
<keyword evidence="8" id="KW-1185">Reference proteome</keyword>
<feature type="active site" description="Proton donor" evidence="5">
    <location>
        <position position="132"/>
    </location>
</feature>
<dbReference type="KEGG" id="clw:CLAC_08300"/>
<dbReference type="EC" id="3.1.3.48" evidence="2"/>
<feature type="domain" description="Phosphotyrosine protein phosphatase I" evidence="6">
    <location>
        <begin position="12"/>
        <end position="158"/>
    </location>
</feature>
<feature type="active site" description="Nucleophile" evidence="5">
    <location>
        <position position="18"/>
    </location>
</feature>
<evidence type="ECO:0000256" key="3">
    <source>
        <dbReference type="ARBA" id="ARBA00022801"/>
    </source>
</evidence>
<dbReference type="SUPFAM" id="SSF52788">
    <property type="entry name" value="Phosphotyrosine protein phosphatases I"/>
    <property type="match status" value="1"/>
</dbReference>
<dbReference type="InterPro" id="IPR036196">
    <property type="entry name" value="Ptyr_pPase_sf"/>
</dbReference>
<dbReference type="EMBL" id="CP006841">
    <property type="protein sequence ID" value="ALA67719.1"/>
    <property type="molecule type" value="Genomic_DNA"/>
</dbReference>
<dbReference type="STRING" id="1408189.CLAC_08300"/>
<reference evidence="7 8" key="1">
    <citation type="submission" date="2013-10" db="EMBL/GenBank/DDBJ databases">
        <title>Complete genome sequence of Corynebacterium lactis DSM 45799(T), isolated from raw cow milk.</title>
        <authorList>
            <person name="Ruckert C."/>
            <person name="Albersmeier A."/>
            <person name="Lipski A."/>
            <person name="Kalinowski J."/>
        </authorList>
    </citation>
    <scope>NUCLEOTIDE SEQUENCE [LARGE SCALE GENOMIC DNA]</scope>
    <source>
        <strain evidence="7 8">RW2-5</strain>
    </source>
</reference>
<sequence length="169" mass="18270">MPFSSSLRTETVYVVFVCSGNICRSPMAEIILRDAVENAGLDSDVLLGSCGIGGWHVGESADPRAQKELVRAGYDPTHTAAQLGKEHSDATLFIAMDSSHVQGLKHAGIPKERIRLLRSFDPKSPKGAEVADPYYGGRDGFVRTREEIEAAADGIVAWIRETLALASDR</sequence>
<feature type="active site" evidence="5">
    <location>
        <position position="24"/>
    </location>
</feature>
<evidence type="ECO:0000256" key="2">
    <source>
        <dbReference type="ARBA" id="ARBA00013064"/>
    </source>
</evidence>
<dbReference type="InterPro" id="IPR017867">
    <property type="entry name" value="Tyr_phospatase_low_mol_wt"/>
</dbReference>
<dbReference type="Proteomes" id="UP000058446">
    <property type="component" value="Chromosome"/>
</dbReference>
<accession>A0A0K2H114</accession>
<proteinExistence type="inferred from homology"/>
<protein>
    <recommendedName>
        <fullName evidence="2">protein-tyrosine-phosphatase</fullName>
        <ecNumber evidence="2">3.1.3.48</ecNumber>
    </recommendedName>
</protein>
<dbReference type="InterPro" id="IPR023485">
    <property type="entry name" value="Ptyr_pPase"/>
</dbReference>
<dbReference type="InterPro" id="IPR050438">
    <property type="entry name" value="LMW_PTPase"/>
</dbReference>
<keyword evidence="3" id="KW-0378">Hydrolase</keyword>
<evidence type="ECO:0000313" key="7">
    <source>
        <dbReference type="EMBL" id="ALA67719.1"/>
    </source>
</evidence>
<dbReference type="GO" id="GO:0004725">
    <property type="term" value="F:protein tyrosine phosphatase activity"/>
    <property type="evidence" value="ECO:0007669"/>
    <property type="project" value="UniProtKB-EC"/>
</dbReference>
<evidence type="ECO:0000313" key="8">
    <source>
        <dbReference type="Proteomes" id="UP000058446"/>
    </source>
</evidence>
<dbReference type="PRINTS" id="PR00719">
    <property type="entry name" value="LMWPTPASE"/>
</dbReference>
<dbReference type="Pfam" id="PF01451">
    <property type="entry name" value="LMWPc"/>
    <property type="match status" value="1"/>
</dbReference>
<dbReference type="Gene3D" id="3.40.50.2300">
    <property type="match status" value="1"/>
</dbReference>
<dbReference type="CDD" id="cd16343">
    <property type="entry name" value="LMWPTP"/>
    <property type="match status" value="1"/>
</dbReference>
<evidence type="ECO:0000256" key="4">
    <source>
        <dbReference type="ARBA" id="ARBA00022912"/>
    </source>
</evidence>
<dbReference type="PANTHER" id="PTHR11717:SF7">
    <property type="entry name" value="LOW MOLECULAR WEIGHT PHOSPHOTYROSINE PROTEIN PHOSPHATASE"/>
    <property type="match status" value="1"/>
</dbReference>
<dbReference type="AlphaFoldDB" id="A0A0K2H114"/>
<dbReference type="PATRIC" id="fig|1408189.4.peg.1663"/>
<keyword evidence="4" id="KW-0904">Protein phosphatase</keyword>
<dbReference type="PANTHER" id="PTHR11717">
    <property type="entry name" value="LOW MOLECULAR WEIGHT PROTEIN TYROSINE PHOSPHATASE"/>
    <property type="match status" value="1"/>
</dbReference>
<dbReference type="RefSeq" id="WP_053412486.1">
    <property type="nucleotide sequence ID" value="NZ_CP006841.1"/>
</dbReference>
<organism evidence="7 8">
    <name type="scientific">Corynebacterium lactis RW2-5</name>
    <dbReference type="NCBI Taxonomy" id="1408189"/>
    <lineage>
        <taxon>Bacteria</taxon>
        <taxon>Bacillati</taxon>
        <taxon>Actinomycetota</taxon>
        <taxon>Actinomycetes</taxon>
        <taxon>Mycobacteriales</taxon>
        <taxon>Corynebacteriaceae</taxon>
        <taxon>Corynebacterium</taxon>
    </lineage>
</organism>
<name>A0A0K2H114_9CORY</name>
<gene>
    <name evidence="7" type="ORF">CLAC_08300</name>
</gene>
<evidence type="ECO:0000256" key="5">
    <source>
        <dbReference type="PIRSR" id="PIRSR617867-1"/>
    </source>
</evidence>
<dbReference type="OrthoDB" id="9784339at2"/>
<evidence type="ECO:0000259" key="6">
    <source>
        <dbReference type="SMART" id="SM00226"/>
    </source>
</evidence>
<evidence type="ECO:0000256" key="1">
    <source>
        <dbReference type="ARBA" id="ARBA00011063"/>
    </source>
</evidence>